<dbReference type="Gene3D" id="2.70.98.40">
    <property type="entry name" value="Glycoside hydrolase, family 65, N-terminal domain"/>
    <property type="match status" value="1"/>
</dbReference>
<dbReference type="GO" id="GO:0004553">
    <property type="term" value="F:hydrolase activity, hydrolyzing O-glycosyl compounds"/>
    <property type="evidence" value="ECO:0007669"/>
    <property type="project" value="TreeGrafter"/>
</dbReference>
<dbReference type="GO" id="GO:0030246">
    <property type="term" value="F:carbohydrate binding"/>
    <property type="evidence" value="ECO:0007669"/>
    <property type="project" value="InterPro"/>
</dbReference>
<evidence type="ECO:0000256" key="3">
    <source>
        <dbReference type="ARBA" id="ARBA00022679"/>
    </source>
</evidence>
<dbReference type="InterPro" id="IPR005194">
    <property type="entry name" value="Glyco_hydro_65_C"/>
</dbReference>
<evidence type="ECO:0000256" key="2">
    <source>
        <dbReference type="ARBA" id="ARBA00022676"/>
    </source>
</evidence>
<sequence length="728" mass="83926">MERITLNDIAKVNDPMYVATIFSLGNGHLGVQDVNPIGDQHPLGTLVNGFYETNPIHYGEVAKGYAKQHQTIVNLPSLRKIDVKTTDGYPFNHSKLIQDELDLKSGMLSEKYLLSNNERHLSIYMNVNSVIDQQNTGYYGIRYQFEPGNYYGKIVAEKEIKTSLDSHDDNYEKANQIDPRKARSIKTVDITPIVANPKIKAWTIRTQHSRLGLMVKVYSEYNDFKRVLDLSDSKQPKLSYDFYIGKIHNSTLPKSVDEINNEMFEQIAQHSQDYWDHVWQQSEIKIDSNDKLDLALHYNLFQINQGAGRDGLTNVPSKGLSGPGYEGHYFWDTEMYLLPYFIYTNPKIAKQLLIYRYNVLKPAIQRARTMGIKHGALFAWRTINGQETSAYYPTGTAEYHIDGDVAYAVSEYFNVTHDLDFLKRYGYRIILETARFWANFGAFSEVNGKHRFQFFTVTGPDEYTILVDNNYYTNRLAKYNMQLAYDMGNLIAKKDPAFLNQMGTDQDELNQLNDIAHNVYLPYSKSKRINAQDDSFLKKPYWPKSAPKDHRPLMMYYHPLTIGRFQVAKQADTMLAEFLFPHDISNEQLKREYDYYEKVTTHDSSLSRSIFGILAARLNDMKKAYSYFTDTVTMDLTNLQGNTADGLHLANLGGTWMSIVQGFAGMQMKNDKLEYNPKLPKEWKQYSFRQVFRGRVIEVHVTHQGTQLKLISGQPLSAYVNGKLVDLR</sequence>
<evidence type="ECO:0000256" key="5">
    <source>
        <dbReference type="PIRSR" id="PIRSR036289-51"/>
    </source>
</evidence>
<dbReference type="PIRSF" id="PIRSF036289">
    <property type="entry name" value="Glycosyl_hydrolase_malt_phosph"/>
    <property type="match status" value="1"/>
</dbReference>
<evidence type="ECO:0000259" key="8">
    <source>
        <dbReference type="Pfam" id="PF03636"/>
    </source>
</evidence>
<feature type="active site" description="Proton donor" evidence="4">
    <location>
        <position position="462"/>
    </location>
</feature>
<evidence type="ECO:0000313" key="10">
    <source>
        <dbReference type="Proteomes" id="UP001144204"/>
    </source>
</evidence>
<protein>
    <submittedName>
        <fullName evidence="9">Maltose phosphorylase</fullName>
    </submittedName>
</protein>
<dbReference type="InterPro" id="IPR011013">
    <property type="entry name" value="Gal_mutarotase_sf_dom"/>
</dbReference>
<dbReference type="RefSeq" id="WP_286136793.1">
    <property type="nucleotide sequence ID" value="NZ_BRPL01000002.1"/>
</dbReference>
<evidence type="ECO:0000256" key="1">
    <source>
        <dbReference type="ARBA" id="ARBA00006768"/>
    </source>
</evidence>
<evidence type="ECO:0000256" key="4">
    <source>
        <dbReference type="PIRSR" id="PIRSR036289-50"/>
    </source>
</evidence>
<organism evidence="9 10">
    <name type="scientific">Philodulcilactobacillus myokoensis</name>
    <dbReference type="NCBI Taxonomy" id="2929573"/>
    <lineage>
        <taxon>Bacteria</taxon>
        <taxon>Bacillati</taxon>
        <taxon>Bacillota</taxon>
        <taxon>Bacilli</taxon>
        <taxon>Lactobacillales</taxon>
        <taxon>Lactobacillaceae</taxon>
        <taxon>Philodulcilactobacillus</taxon>
    </lineage>
</organism>
<feature type="binding site" evidence="5">
    <location>
        <begin position="569"/>
        <end position="570"/>
    </location>
    <ligand>
        <name>substrate</name>
    </ligand>
</feature>
<dbReference type="InterPro" id="IPR005196">
    <property type="entry name" value="Glyco_hydro_65_N"/>
</dbReference>
<dbReference type="Pfam" id="PF03636">
    <property type="entry name" value="Glyco_hydro_65N"/>
    <property type="match status" value="1"/>
</dbReference>
<accession>A0A9W6ET03</accession>
<proteinExistence type="inferred from homology"/>
<feature type="domain" description="Glycoside hydrolase family 65 C-terminal" evidence="7">
    <location>
        <begin position="666"/>
        <end position="727"/>
    </location>
</feature>
<feature type="binding site" evidence="5">
    <location>
        <begin position="331"/>
        <end position="332"/>
    </location>
    <ligand>
        <name>substrate</name>
    </ligand>
</feature>
<evidence type="ECO:0000259" key="6">
    <source>
        <dbReference type="Pfam" id="PF03632"/>
    </source>
</evidence>
<reference evidence="9" key="2">
    <citation type="journal article" date="2023" name="PLoS ONE">
        <title>Philodulcilactobacillus myokoensis gen. nov., sp. nov., a fructophilic, acidophilic, and agar-phobic lactic acid bacterium isolated from fermented vegetable extracts.</title>
        <authorList>
            <person name="Kouya T."/>
            <person name="Ishiyama Y."/>
            <person name="Ohashi S."/>
            <person name="Kumakubo R."/>
            <person name="Yamazaki T."/>
            <person name="Otaki T."/>
        </authorList>
    </citation>
    <scope>NUCLEOTIDE SEQUENCE</scope>
    <source>
        <strain evidence="9">WR16-4</strain>
    </source>
</reference>
<dbReference type="SUPFAM" id="SSF74650">
    <property type="entry name" value="Galactose mutarotase-like"/>
    <property type="match status" value="1"/>
</dbReference>
<keyword evidence="3" id="KW-0808">Transferase</keyword>
<dbReference type="InterPro" id="IPR017045">
    <property type="entry name" value="Malt_Pase/Glycosyl_Hdrlase"/>
</dbReference>
<dbReference type="Pfam" id="PF03632">
    <property type="entry name" value="Glyco_hydro_65m"/>
    <property type="match status" value="1"/>
</dbReference>
<gene>
    <name evidence="9" type="primary">treP</name>
    <name evidence="9" type="ORF">WR164_13090</name>
</gene>
<dbReference type="Gene3D" id="2.60.420.10">
    <property type="entry name" value="Maltose phosphorylase, domain 3"/>
    <property type="match status" value="1"/>
</dbReference>
<dbReference type="GO" id="GO:0016757">
    <property type="term" value="F:glycosyltransferase activity"/>
    <property type="evidence" value="ECO:0007669"/>
    <property type="project" value="UniProtKB-KW"/>
</dbReference>
<keyword evidence="2" id="KW-0328">Glycosyltransferase</keyword>
<dbReference type="AlphaFoldDB" id="A0A9W6ET03"/>
<dbReference type="Proteomes" id="UP001144204">
    <property type="component" value="Unassembled WGS sequence"/>
</dbReference>
<feature type="domain" description="Glycoside hydrolase family 65 central catalytic" evidence="6">
    <location>
        <begin position="298"/>
        <end position="657"/>
    </location>
</feature>
<dbReference type="EMBL" id="BRPL01000002">
    <property type="protein sequence ID" value="GLB47330.1"/>
    <property type="molecule type" value="Genomic_DNA"/>
</dbReference>
<dbReference type="Pfam" id="PF03633">
    <property type="entry name" value="Glyco_hydro_65C"/>
    <property type="match status" value="1"/>
</dbReference>
<dbReference type="InterPro" id="IPR005195">
    <property type="entry name" value="Glyco_hydro_65_M"/>
</dbReference>
<evidence type="ECO:0000259" key="7">
    <source>
        <dbReference type="Pfam" id="PF03633"/>
    </source>
</evidence>
<dbReference type="PANTHER" id="PTHR11051:SF8">
    <property type="entry name" value="PROTEIN-GLUCOSYLGALACTOSYLHYDROXYLYSINE GLUCOSIDASE"/>
    <property type="match status" value="1"/>
</dbReference>
<feature type="domain" description="Glycoside hydrolase family 65 N-terminal" evidence="8">
    <location>
        <begin position="20"/>
        <end position="221"/>
    </location>
</feature>
<dbReference type="InterPro" id="IPR008928">
    <property type="entry name" value="6-hairpin_glycosidase_sf"/>
</dbReference>
<keyword evidence="10" id="KW-1185">Reference proteome</keyword>
<comment type="similarity">
    <text evidence="1">Belongs to the glycosyl hydrolase 65 family.</text>
</comment>
<dbReference type="GO" id="GO:0005975">
    <property type="term" value="P:carbohydrate metabolic process"/>
    <property type="evidence" value="ECO:0007669"/>
    <property type="project" value="InterPro"/>
</dbReference>
<evidence type="ECO:0000313" key="9">
    <source>
        <dbReference type="EMBL" id="GLB47330.1"/>
    </source>
</evidence>
<dbReference type="InterPro" id="IPR037018">
    <property type="entry name" value="GH65_N"/>
</dbReference>
<comment type="caution">
    <text evidence="9">The sequence shown here is derived from an EMBL/GenBank/DDBJ whole genome shotgun (WGS) entry which is preliminary data.</text>
</comment>
<name>A0A9W6ET03_9LACO</name>
<dbReference type="InterPro" id="IPR012341">
    <property type="entry name" value="6hp_glycosidase-like_sf"/>
</dbReference>
<dbReference type="PANTHER" id="PTHR11051">
    <property type="entry name" value="GLYCOSYL HYDROLASE-RELATED"/>
    <property type="match status" value="1"/>
</dbReference>
<dbReference type="Gene3D" id="1.50.10.10">
    <property type="match status" value="1"/>
</dbReference>
<reference evidence="9" key="1">
    <citation type="submission" date="2022-07" db="EMBL/GenBank/DDBJ databases">
        <authorList>
            <person name="Kouya T."/>
            <person name="Ishiyama Y."/>
        </authorList>
    </citation>
    <scope>NUCLEOTIDE SEQUENCE</scope>
    <source>
        <strain evidence="9">WR16-4</strain>
    </source>
</reference>
<dbReference type="SUPFAM" id="SSF48208">
    <property type="entry name" value="Six-hairpin glycosidases"/>
    <property type="match status" value="1"/>
</dbReference>